<feature type="transmembrane region" description="Helical" evidence="8">
    <location>
        <begin position="419"/>
        <end position="437"/>
    </location>
</feature>
<organism evidence="10 11">
    <name type="scientific">Bombella pollinis</name>
    <dbReference type="NCBI Taxonomy" id="2967337"/>
    <lineage>
        <taxon>Bacteria</taxon>
        <taxon>Pseudomonadati</taxon>
        <taxon>Pseudomonadota</taxon>
        <taxon>Alphaproteobacteria</taxon>
        <taxon>Acetobacterales</taxon>
        <taxon>Acetobacteraceae</taxon>
        <taxon>Bombella</taxon>
    </lineage>
</organism>
<evidence type="ECO:0000259" key="9">
    <source>
        <dbReference type="Pfam" id="PF00324"/>
    </source>
</evidence>
<feature type="transmembrane region" description="Helical" evidence="8">
    <location>
        <begin position="59"/>
        <end position="80"/>
    </location>
</feature>
<proteinExistence type="predicted"/>
<keyword evidence="5 8" id="KW-1133">Transmembrane helix</keyword>
<keyword evidence="4" id="KW-0029">Amino-acid transport</keyword>
<accession>A0ABT3WMT1</accession>
<name>A0ABT3WMT1_9PROT</name>
<evidence type="ECO:0000256" key="3">
    <source>
        <dbReference type="ARBA" id="ARBA00022692"/>
    </source>
</evidence>
<feature type="transmembrane region" description="Helical" evidence="8">
    <location>
        <begin position="101"/>
        <end position="128"/>
    </location>
</feature>
<evidence type="ECO:0000313" key="10">
    <source>
        <dbReference type="EMBL" id="MCX5620410.1"/>
    </source>
</evidence>
<gene>
    <name evidence="10" type="ORF">NQF89_08260</name>
</gene>
<feature type="transmembrane region" description="Helical" evidence="8">
    <location>
        <begin position="375"/>
        <end position="398"/>
    </location>
</feature>
<evidence type="ECO:0000256" key="4">
    <source>
        <dbReference type="ARBA" id="ARBA00022970"/>
    </source>
</evidence>
<dbReference type="EMBL" id="JANIDX010000008">
    <property type="protein sequence ID" value="MCX5620410.1"/>
    <property type="molecule type" value="Genomic_DNA"/>
</dbReference>
<feature type="compositionally biased region" description="Low complexity" evidence="7">
    <location>
        <begin position="1"/>
        <end position="18"/>
    </location>
</feature>
<evidence type="ECO:0000256" key="2">
    <source>
        <dbReference type="ARBA" id="ARBA00022448"/>
    </source>
</evidence>
<evidence type="ECO:0000256" key="6">
    <source>
        <dbReference type="ARBA" id="ARBA00023136"/>
    </source>
</evidence>
<keyword evidence="11" id="KW-1185">Reference proteome</keyword>
<evidence type="ECO:0000256" key="8">
    <source>
        <dbReference type="SAM" id="Phobius"/>
    </source>
</evidence>
<keyword evidence="2" id="KW-0813">Transport</keyword>
<keyword evidence="6 8" id="KW-0472">Membrane</keyword>
<feature type="transmembrane region" description="Helical" evidence="8">
    <location>
        <begin position="32"/>
        <end position="53"/>
    </location>
</feature>
<feature type="transmembrane region" description="Helical" evidence="8">
    <location>
        <begin position="214"/>
        <end position="238"/>
    </location>
</feature>
<dbReference type="RefSeq" id="WP_266137942.1">
    <property type="nucleotide sequence ID" value="NZ_JANIDX010000008.1"/>
</dbReference>
<protein>
    <submittedName>
        <fullName evidence="10">Amino acid permease</fullName>
    </submittedName>
</protein>
<feature type="transmembrane region" description="Helical" evidence="8">
    <location>
        <begin position="301"/>
        <end position="325"/>
    </location>
</feature>
<dbReference type="PIRSF" id="PIRSF006060">
    <property type="entry name" value="AA_transporter"/>
    <property type="match status" value="1"/>
</dbReference>
<feature type="region of interest" description="Disordered" evidence="7">
    <location>
        <begin position="1"/>
        <end position="21"/>
    </location>
</feature>
<comment type="subcellular location">
    <subcellularLocation>
        <location evidence="1">Membrane</location>
        <topology evidence="1">Multi-pass membrane protein</topology>
    </subcellularLocation>
</comment>
<reference evidence="10 11" key="1">
    <citation type="submission" date="2022-07" db="EMBL/GenBank/DDBJ databases">
        <title>Bombella genomes.</title>
        <authorList>
            <person name="Harer L."/>
            <person name="Styblova S."/>
            <person name="Ehrmann M."/>
        </authorList>
    </citation>
    <scope>NUCLEOTIDE SEQUENCE [LARGE SCALE GENOMIC DNA]</scope>
    <source>
        <strain evidence="10 11">TMW 2.2556</strain>
    </source>
</reference>
<comment type="caution">
    <text evidence="10">The sequence shown here is derived from an EMBL/GenBank/DDBJ whole genome shotgun (WGS) entry which is preliminary data.</text>
</comment>
<feature type="transmembrane region" description="Helical" evidence="8">
    <location>
        <begin position="173"/>
        <end position="194"/>
    </location>
</feature>
<feature type="domain" description="Amino acid permease/ SLC12A" evidence="9">
    <location>
        <begin position="29"/>
        <end position="470"/>
    </location>
</feature>
<dbReference type="Gene3D" id="1.20.1740.10">
    <property type="entry name" value="Amino acid/polyamine transporter I"/>
    <property type="match status" value="1"/>
</dbReference>
<evidence type="ECO:0000256" key="5">
    <source>
        <dbReference type="ARBA" id="ARBA00022989"/>
    </source>
</evidence>
<keyword evidence="3 8" id="KW-0812">Transmembrane</keyword>
<feature type="transmembrane region" description="Helical" evidence="8">
    <location>
        <begin position="346"/>
        <end position="369"/>
    </location>
</feature>
<dbReference type="InterPro" id="IPR004841">
    <property type="entry name" value="AA-permease/SLC12A_dom"/>
</dbReference>
<feature type="transmembrane region" description="Helical" evidence="8">
    <location>
        <begin position="259"/>
        <end position="281"/>
    </location>
</feature>
<sequence length="480" mass="51697">MTIPSSDQTTPDPTSTSDEGYQKDLSRRHVQMIAIGGAIGTGLFLGAGSRLQVVGPSLAITYAICGLCAFMILRAMGELVMYRPSSGSFVTYAREFLGEGAAYAAGWFFFLNWAMTGIVDITAIALYIHYWPIFGAIPQWLIALGALVVVGAVNLTGVRYFGEIEFWFSLVKVLTLVIFLTVGGYILLSGTHVGPYTPGIHLITQSGGLFPHGVVASLMLIQGVIFAYAATELIGIAAGECDNPRKVVPNAVNSVIWRIIFFYVGSVTLLVCLMPWSAYHGGESPFVTFFHKLGLPASDSIMNFVVLTAALSSLNSGLYSTGRILRALALGGSAPSAMSKLNRNAVPYVGIGVTLFIYLVGVLMNYLYPTQIFEIVLSISSLGILGTWATILLCQLRLHRAIKRGRIATTSFSMPGAPYTGWLTLAFLLLVLVMMAFDYPSGTITVGSIPILALIFYGGWVLLKRNQTDEDEEDGSTKPS</sequence>
<dbReference type="Proteomes" id="UP001165575">
    <property type="component" value="Unassembled WGS sequence"/>
</dbReference>
<evidence type="ECO:0000256" key="7">
    <source>
        <dbReference type="SAM" id="MobiDB-lite"/>
    </source>
</evidence>
<dbReference type="PANTHER" id="PTHR43495:SF1">
    <property type="entry name" value="L-ASPARAGINE PERMEASE"/>
    <property type="match status" value="1"/>
</dbReference>
<dbReference type="Pfam" id="PF00324">
    <property type="entry name" value="AA_permease"/>
    <property type="match status" value="1"/>
</dbReference>
<evidence type="ECO:0000313" key="11">
    <source>
        <dbReference type="Proteomes" id="UP001165575"/>
    </source>
</evidence>
<evidence type="ECO:0000256" key="1">
    <source>
        <dbReference type="ARBA" id="ARBA00004141"/>
    </source>
</evidence>
<dbReference type="PANTHER" id="PTHR43495">
    <property type="entry name" value="GABA PERMEASE"/>
    <property type="match status" value="1"/>
</dbReference>
<feature type="transmembrane region" description="Helical" evidence="8">
    <location>
        <begin position="140"/>
        <end position="161"/>
    </location>
</feature>
<feature type="transmembrane region" description="Helical" evidence="8">
    <location>
        <begin position="443"/>
        <end position="463"/>
    </location>
</feature>